<keyword evidence="5 12" id="KW-0498">Mitosis</keyword>
<dbReference type="Pfam" id="PF08286">
    <property type="entry name" value="Spc24"/>
    <property type="match status" value="1"/>
</dbReference>
<dbReference type="InParanoid" id="A0A6P8HY80"/>
<dbReference type="RefSeq" id="XP_031557630.1">
    <property type="nucleotide sequence ID" value="XM_031701770.1"/>
</dbReference>
<protein>
    <recommendedName>
        <fullName evidence="2 12">Kinetochore protein Spc24</fullName>
    </recommendedName>
</protein>
<reference evidence="15" key="1">
    <citation type="submission" date="2025-08" db="UniProtKB">
        <authorList>
            <consortium name="RefSeq"/>
        </authorList>
    </citation>
    <scope>IDENTIFICATION</scope>
    <source>
        <tissue evidence="15">Tentacle</tissue>
    </source>
</reference>
<keyword evidence="10 12" id="KW-0137">Centromere</keyword>
<organism evidence="14 15">
    <name type="scientific">Actinia tenebrosa</name>
    <name type="common">Australian red waratah sea anemone</name>
    <dbReference type="NCBI Taxonomy" id="6105"/>
    <lineage>
        <taxon>Eukaryota</taxon>
        <taxon>Metazoa</taxon>
        <taxon>Cnidaria</taxon>
        <taxon>Anthozoa</taxon>
        <taxon>Hexacorallia</taxon>
        <taxon>Actiniaria</taxon>
        <taxon>Actiniidae</taxon>
        <taxon>Actinia</taxon>
    </lineage>
</organism>
<comment type="subunit">
    <text evidence="12">Component of the NDC80 complex.</text>
</comment>
<name>A0A6P8HY80_ACTTE</name>
<evidence type="ECO:0000256" key="2">
    <source>
        <dbReference type="ARBA" id="ARBA00013690"/>
    </source>
</evidence>
<evidence type="ECO:0000313" key="15">
    <source>
        <dbReference type="RefSeq" id="XP_031557630.1"/>
    </source>
</evidence>
<evidence type="ECO:0000256" key="5">
    <source>
        <dbReference type="ARBA" id="ARBA00022776"/>
    </source>
</evidence>
<comment type="subcellular location">
    <subcellularLocation>
        <location evidence="12">Nucleus</location>
    </subcellularLocation>
    <subcellularLocation>
        <location evidence="12">Chromosome</location>
        <location evidence="12">Centromere</location>
        <location evidence="12">Kinetochore</location>
    </subcellularLocation>
</comment>
<evidence type="ECO:0000256" key="10">
    <source>
        <dbReference type="ARBA" id="ARBA00023328"/>
    </source>
</evidence>
<dbReference type="KEGG" id="aten:116294214"/>
<comment type="similarity">
    <text evidence="1 12">Belongs to the SPC24 family.</text>
</comment>
<evidence type="ECO:0000256" key="7">
    <source>
        <dbReference type="ARBA" id="ARBA00023054"/>
    </source>
</evidence>
<dbReference type="GO" id="GO:0007059">
    <property type="term" value="P:chromosome segregation"/>
    <property type="evidence" value="ECO:0007669"/>
    <property type="project" value="TreeGrafter"/>
</dbReference>
<gene>
    <name evidence="15" type="primary">LOC116294214</name>
</gene>
<dbReference type="GO" id="GO:0005634">
    <property type="term" value="C:nucleus"/>
    <property type="evidence" value="ECO:0007669"/>
    <property type="project" value="UniProtKB-SubCell"/>
</dbReference>
<proteinExistence type="inferred from homology"/>
<keyword evidence="14" id="KW-1185">Reference proteome</keyword>
<dbReference type="GO" id="GO:0008017">
    <property type="term" value="F:microtubule binding"/>
    <property type="evidence" value="ECO:0007669"/>
    <property type="project" value="TreeGrafter"/>
</dbReference>
<evidence type="ECO:0000256" key="4">
    <source>
        <dbReference type="ARBA" id="ARBA00022618"/>
    </source>
</evidence>
<dbReference type="AlphaFoldDB" id="A0A6P8HY80"/>
<evidence type="ECO:0000256" key="1">
    <source>
        <dbReference type="ARBA" id="ARBA00007804"/>
    </source>
</evidence>
<dbReference type="PANTHER" id="PTHR22142:SF2">
    <property type="entry name" value="KINETOCHORE PROTEIN SPC24"/>
    <property type="match status" value="1"/>
</dbReference>
<evidence type="ECO:0000313" key="14">
    <source>
        <dbReference type="Proteomes" id="UP000515163"/>
    </source>
</evidence>
<keyword evidence="7 13" id="KW-0175">Coiled coil</keyword>
<dbReference type="GO" id="GO:0031262">
    <property type="term" value="C:Ndc80 complex"/>
    <property type="evidence" value="ECO:0007669"/>
    <property type="project" value="TreeGrafter"/>
</dbReference>
<dbReference type="FunCoup" id="A0A6P8HY80">
    <property type="interactions" value="783"/>
</dbReference>
<keyword evidence="4 12" id="KW-0132">Cell division</keyword>
<keyword evidence="3 12" id="KW-0158">Chromosome</keyword>
<dbReference type="PANTHER" id="PTHR22142">
    <property type="match status" value="1"/>
</dbReference>
<dbReference type="Gene3D" id="3.30.160.570">
    <property type="entry name" value="Ncd80 complex, Spc24 subunit"/>
    <property type="match status" value="1"/>
</dbReference>
<evidence type="ECO:0000256" key="11">
    <source>
        <dbReference type="ARBA" id="ARBA00045419"/>
    </source>
</evidence>
<feature type="coiled-coil region" evidence="13">
    <location>
        <begin position="48"/>
        <end position="111"/>
    </location>
</feature>
<dbReference type="GeneID" id="116294214"/>
<keyword evidence="8 12" id="KW-0539">Nucleus</keyword>
<comment type="function">
    <text evidence="11">Acts as a component of the essential kinetochore-associated NDC80 complex, which is required for chromosome segregation and spindle checkpoint activity. Required for kinetochore integrity and the organization of stable microtubule binding sites in the outer plate of the kinetochore. The NDC80 complex synergistically enhances the affinity of the SKA1 complex for microtubules and may allow the NDC80 complex to track depolymerizing microtubules.</text>
</comment>
<sequence>MSSSEHPLKLTNEIITILASNDNRESLEKSDKFLIEKAHLCEEQGISVQEAIRQLTKAENQAARDLDDNQPVNTARIAELKHENTVTSERIEKIEQDITLLEKACQDSNLKGEKLKEKKAEAVNKKIEVLPKTKYYFSLFTNISHIRWDYNCKQDEIKGFIASLNNVKPFCLDERQNSKYFMVNYLWDLIDV</sequence>
<keyword evidence="9 12" id="KW-0131">Cell cycle</keyword>
<evidence type="ECO:0000256" key="13">
    <source>
        <dbReference type="SAM" id="Coils"/>
    </source>
</evidence>
<evidence type="ECO:0000256" key="8">
    <source>
        <dbReference type="ARBA" id="ARBA00023242"/>
    </source>
</evidence>
<evidence type="ECO:0000256" key="3">
    <source>
        <dbReference type="ARBA" id="ARBA00022454"/>
    </source>
</evidence>
<dbReference type="OrthoDB" id="6432863at2759"/>
<dbReference type="InterPro" id="IPR013252">
    <property type="entry name" value="Ndc80_Spc24"/>
</dbReference>
<evidence type="ECO:0000256" key="12">
    <source>
        <dbReference type="RuleBase" id="RU368011"/>
    </source>
</evidence>
<evidence type="ECO:0000256" key="9">
    <source>
        <dbReference type="ARBA" id="ARBA00023306"/>
    </source>
</evidence>
<keyword evidence="6 12" id="KW-0995">Kinetochore</keyword>
<dbReference type="GO" id="GO:0051301">
    <property type="term" value="P:cell division"/>
    <property type="evidence" value="ECO:0007669"/>
    <property type="project" value="UniProtKB-UniRule"/>
</dbReference>
<dbReference type="Proteomes" id="UP000515163">
    <property type="component" value="Unplaced"/>
</dbReference>
<accession>A0A6P8HY80</accession>
<evidence type="ECO:0000256" key="6">
    <source>
        <dbReference type="ARBA" id="ARBA00022838"/>
    </source>
</evidence>